<sequence length="160" mass="17946">MGMGMGMSGSIYACADARRVLPSIASLIIVARPFDPPSYTPTPTVSLYHHAPPLLGDMCILVLAGALLQALRRRHLIHPRLPCPPHLPVSEKHARESVVIYQAHHTQGAYPAPCLPLHCKHHQWMLMSIVLNLNGLTRSYFKIHIFFTLVRSVLVYMIWL</sequence>
<evidence type="ECO:0000313" key="2">
    <source>
        <dbReference type="Proteomes" id="UP000807025"/>
    </source>
</evidence>
<dbReference type="Proteomes" id="UP000807025">
    <property type="component" value="Unassembled WGS sequence"/>
</dbReference>
<accession>A0A9P5ZFP9</accession>
<evidence type="ECO:0000313" key="1">
    <source>
        <dbReference type="EMBL" id="KAF9486611.1"/>
    </source>
</evidence>
<organism evidence="1 2">
    <name type="scientific">Pleurotus eryngii</name>
    <name type="common">Boletus of the steppes</name>
    <dbReference type="NCBI Taxonomy" id="5323"/>
    <lineage>
        <taxon>Eukaryota</taxon>
        <taxon>Fungi</taxon>
        <taxon>Dikarya</taxon>
        <taxon>Basidiomycota</taxon>
        <taxon>Agaricomycotina</taxon>
        <taxon>Agaricomycetes</taxon>
        <taxon>Agaricomycetidae</taxon>
        <taxon>Agaricales</taxon>
        <taxon>Pleurotineae</taxon>
        <taxon>Pleurotaceae</taxon>
        <taxon>Pleurotus</taxon>
    </lineage>
</organism>
<name>A0A9P5ZFP9_PLEER</name>
<protein>
    <submittedName>
        <fullName evidence="1">Uncharacterized protein</fullName>
    </submittedName>
</protein>
<gene>
    <name evidence="1" type="ORF">BDN71DRAFT_1459215</name>
</gene>
<proteinExistence type="predicted"/>
<dbReference type="AlphaFoldDB" id="A0A9P5ZFP9"/>
<reference evidence="1" key="1">
    <citation type="submission" date="2020-11" db="EMBL/GenBank/DDBJ databases">
        <authorList>
            <consortium name="DOE Joint Genome Institute"/>
            <person name="Ahrendt S."/>
            <person name="Riley R."/>
            <person name="Andreopoulos W."/>
            <person name="Labutti K."/>
            <person name="Pangilinan J."/>
            <person name="Ruiz-Duenas F.J."/>
            <person name="Barrasa J.M."/>
            <person name="Sanchez-Garcia M."/>
            <person name="Camarero S."/>
            <person name="Miyauchi S."/>
            <person name="Serrano A."/>
            <person name="Linde D."/>
            <person name="Babiker R."/>
            <person name="Drula E."/>
            <person name="Ayuso-Fernandez I."/>
            <person name="Pacheco R."/>
            <person name="Padilla G."/>
            <person name="Ferreira P."/>
            <person name="Barriuso J."/>
            <person name="Kellner H."/>
            <person name="Castanera R."/>
            <person name="Alfaro M."/>
            <person name="Ramirez L."/>
            <person name="Pisabarro A.G."/>
            <person name="Kuo A."/>
            <person name="Tritt A."/>
            <person name="Lipzen A."/>
            <person name="He G."/>
            <person name="Yan M."/>
            <person name="Ng V."/>
            <person name="Cullen D."/>
            <person name="Martin F."/>
            <person name="Rosso M.-N."/>
            <person name="Henrissat B."/>
            <person name="Hibbett D."/>
            <person name="Martinez A.T."/>
            <person name="Grigoriev I.V."/>
        </authorList>
    </citation>
    <scope>NUCLEOTIDE SEQUENCE</scope>
    <source>
        <strain evidence="1">ATCC 90797</strain>
    </source>
</reference>
<dbReference type="EMBL" id="MU155111">
    <property type="protein sequence ID" value="KAF9486611.1"/>
    <property type="molecule type" value="Genomic_DNA"/>
</dbReference>
<keyword evidence="2" id="KW-1185">Reference proteome</keyword>
<comment type="caution">
    <text evidence="1">The sequence shown here is derived from an EMBL/GenBank/DDBJ whole genome shotgun (WGS) entry which is preliminary data.</text>
</comment>